<feature type="transmembrane region" description="Helical" evidence="7">
    <location>
        <begin position="135"/>
        <end position="157"/>
    </location>
</feature>
<evidence type="ECO:0000256" key="1">
    <source>
        <dbReference type="ARBA" id="ARBA00022617"/>
    </source>
</evidence>
<keyword evidence="7" id="KW-1133">Transmembrane helix</keyword>
<dbReference type="GO" id="GO:0019646">
    <property type="term" value="P:aerobic electron transport chain"/>
    <property type="evidence" value="ECO:0007669"/>
    <property type="project" value="InterPro"/>
</dbReference>
<feature type="domain" description="Cytochrome c" evidence="8">
    <location>
        <begin position="352"/>
        <end position="459"/>
    </location>
</feature>
<dbReference type="GO" id="GO:0005886">
    <property type="term" value="C:plasma membrane"/>
    <property type="evidence" value="ECO:0007669"/>
    <property type="project" value="UniProtKB-SubCell"/>
</dbReference>
<feature type="transmembrane region" description="Helical" evidence="7">
    <location>
        <begin position="62"/>
        <end position="86"/>
    </location>
</feature>
<evidence type="ECO:0000313" key="11">
    <source>
        <dbReference type="Proteomes" id="UP000184001"/>
    </source>
</evidence>
<keyword evidence="9" id="KW-0560">Oxidoreductase</keyword>
<feature type="transmembrane region" description="Helical" evidence="7">
    <location>
        <begin position="285"/>
        <end position="304"/>
    </location>
</feature>
<dbReference type="Gene3D" id="1.10.1130.10">
    <property type="entry name" value="Flavocytochrome C3, Chain A"/>
    <property type="match status" value="1"/>
</dbReference>
<feature type="region of interest" description="Disordered" evidence="6">
    <location>
        <begin position="641"/>
        <end position="661"/>
    </location>
</feature>
<dbReference type="GO" id="GO:0020037">
    <property type="term" value="F:heme binding"/>
    <property type="evidence" value="ECO:0007669"/>
    <property type="project" value="InterPro"/>
</dbReference>
<keyword evidence="7" id="KW-0472">Membrane</keyword>
<dbReference type="InterPro" id="IPR036280">
    <property type="entry name" value="Multihaem_cyt_sf"/>
</dbReference>
<dbReference type="PANTHER" id="PTHR35038:SF8">
    <property type="entry name" value="C-TYPE POLYHEME CYTOCHROME OMCC"/>
    <property type="match status" value="1"/>
</dbReference>
<dbReference type="InterPro" id="IPR051829">
    <property type="entry name" value="Multiheme_Cytochr_ET"/>
</dbReference>
<name>A0A8G2CAK6_9BACT</name>
<feature type="transmembrane region" description="Helical" evidence="7">
    <location>
        <begin position="215"/>
        <end position="236"/>
    </location>
</feature>
<evidence type="ECO:0000259" key="8">
    <source>
        <dbReference type="PROSITE" id="PS51007"/>
    </source>
</evidence>
<dbReference type="PANTHER" id="PTHR35038">
    <property type="entry name" value="DISSIMILATORY SULFITE REDUCTASE SIRA"/>
    <property type="match status" value="1"/>
</dbReference>
<dbReference type="Gene3D" id="3.90.10.10">
    <property type="entry name" value="Cytochrome C3"/>
    <property type="match status" value="1"/>
</dbReference>
<protein>
    <submittedName>
        <fullName evidence="10">Cytochrome bd-I ubiquinol oxidase subunit 1 apoprotein</fullName>
    </submittedName>
    <submittedName>
        <fullName evidence="9">Cytochrome ubiquinol oxidase subunit I</fullName>
        <ecNumber evidence="9">1.10.3.-</ecNumber>
    </submittedName>
</protein>
<dbReference type="RefSeq" id="WP_020000901.1">
    <property type="nucleotide sequence ID" value="NZ_CP192217.1"/>
</dbReference>
<reference evidence="10 11" key="1">
    <citation type="submission" date="2016-11" db="EMBL/GenBank/DDBJ databases">
        <authorList>
            <person name="Varghese N."/>
            <person name="Submissions S."/>
        </authorList>
    </citation>
    <scope>NUCLEOTIDE SEQUENCE [LARGE SCALE GENOMIC DNA]</scope>
    <source>
        <strain evidence="10 11">DSM 17919</strain>
    </source>
</reference>
<organism evidence="10 11">
    <name type="scientific">Halodesulfovibrio aestuarii</name>
    <dbReference type="NCBI Taxonomy" id="126333"/>
    <lineage>
        <taxon>Bacteria</taxon>
        <taxon>Pseudomonadati</taxon>
        <taxon>Thermodesulfobacteriota</taxon>
        <taxon>Desulfovibrionia</taxon>
        <taxon>Desulfovibrionales</taxon>
        <taxon>Desulfovibrionaceae</taxon>
        <taxon>Halodesulfovibrio</taxon>
    </lineage>
</organism>
<sequence>MEYPVWWLPFFSGGLLIACMSIFHVFIAHFAVGGGFFLILAERKGYAEENPQIIEYVKRHTKFFLILTMVAGGMTGVGIWVTIALLSPAATSVLVHKFSFGWATEWVFFLCEIVALLIYHYRFGKMSRRDHQIVGWFYALFAFLSLVVVNGIISMMLTPGKWLETQSFWDGFWNPTFWPSLGLRFAICLMLAGLFALITAYRITEVETREQMLRYAVRFVAFPFALLIACAVWYIVALPAAQFTMVLTKSAQTPQLVKIFLPLSAVLLIGVLVFVFVTPQAVRPALLGVLLVIGIGQIGTFEWIREAGRRPYIIHEYMWSNSVHVAQTDAIRENGMLSYAKWIGTKEITDENLLKAGEELYRVQCMTCHSLNGPMLAIKKEAAGLTRYGLVSQFNGQGKLRGFMSPFLGNDAEQKAVAAYLASVMGKPLEEAPAKLPHEEGVVLPEFNPEEAEYVLVAWATEGMNTISDNYTKFTMQIPGSTIRAQLFLRDEVPEIVTEGVTLTYRIEKAFSTPAEHVTFWNYAKQLTGKDLPSDTGICETNLIGTFKLDEENRAFIACSLPVFPYSDDGIVNPYPLLNVEARTADGKLLAATRVAVPVSTEWGCRKCHDGPWRVAETAGISNKTADNILVAHDKINGTRLVEDSDRGAPPKCQSCHGSTRTGDAGKKQVLGFSAAMHGWHANYLADRDDITCESCHPAGHNTNTQGMRGLHVDREITCINCHGTIEDHALSLLKAEKEKGKPQAKQLMANLIPRASAKLDDVVPREAWVNEPDCGVCHSYFESPDSDASAVNGWTKDPQGLFKNRKDDMEAVMCEACHGSTHALYQADNGYGESLNNITPLQYQKYAAPLGAEDNCVCHTMEMSKYDSAHHPIIEK</sequence>
<dbReference type="GO" id="GO:0009055">
    <property type="term" value="F:electron transfer activity"/>
    <property type="evidence" value="ECO:0007669"/>
    <property type="project" value="InterPro"/>
</dbReference>
<proteinExistence type="predicted"/>
<feature type="transmembrane region" description="Helical" evidence="7">
    <location>
        <begin position="177"/>
        <end position="203"/>
    </location>
</feature>
<keyword evidence="4 5" id="KW-0408">Iron</keyword>
<evidence type="ECO:0000313" key="12">
    <source>
        <dbReference type="Proteomes" id="UP001568358"/>
    </source>
</evidence>
<evidence type="ECO:0000256" key="6">
    <source>
        <dbReference type="SAM" id="MobiDB-lite"/>
    </source>
</evidence>
<dbReference type="InterPro" id="IPR009056">
    <property type="entry name" value="Cyt_c-like_dom"/>
</dbReference>
<dbReference type="CDD" id="cd08168">
    <property type="entry name" value="Cytochrom_C3"/>
    <property type="match status" value="1"/>
</dbReference>
<keyword evidence="12" id="KW-1185">Reference proteome</keyword>
<evidence type="ECO:0000313" key="9">
    <source>
        <dbReference type="EMBL" id="MEZ6852500.1"/>
    </source>
</evidence>
<evidence type="ECO:0000256" key="3">
    <source>
        <dbReference type="ARBA" id="ARBA00022729"/>
    </source>
</evidence>
<reference evidence="9 12" key="2">
    <citation type="submission" date="2024-07" db="EMBL/GenBank/DDBJ databases">
        <title>Active virus-host system and metabolic interactions in a Lokiarchaeon culture.</title>
        <authorList>
            <person name="Ponce Toledo R.I."/>
            <person name="Rodrigues Oliveira T."/>
            <person name="Schleper C."/>
        </authorList>
    </citation>
    <scope>NUCLEOTIDE SEQUENCE [LARGE SCALE GENOMIC DNA]</scope>
    <source>
        <strain evidence="9 12">B35</strain>
    </source>
</reference>
<feature type="transmembrane region" description="Helical" evidence="7">
    <location>
        <begin position="256"/>
        <end position="278"/>
    </location>
</feature>
<keyword evidence="3" id="KW-0732">Signal</keyword>
<dbReference type="InterPro" id="IPR036909">
    <property type="entry name" value="Cyt_c-like_dom_sf"/>
</dbReference>
<dbReference type="Proteomes" id="UP001568358">
    <property type="component" value="Unassembled WGS sequence"/>
</dbReference>
<dbReference type="GO" id="GO:0016491">
    <property type="term" value="F:oxidoreductase activity"/>
    <property type="evidence" value="ECO:0007669"/>
    <property type="project" value="UniProtKB-KW"/>
</dbReference>
<keyword evidence="7" id="KW-0812">Transmembrane</keyword>
<dbReference type="Proteomes" id="UP000184001">
    <property type="component" value="Unassembled WGS sequence"/>
</dbReference>
<dbReference type="GO" id="GO:0070069">
    <property type="term" value="C:cytochrome complex"/>
    <property type="evidence" value="ECO:0007669"/>
    <property type="project" value="InterPro"/>
</dbReference>
<accession>A0A8G2CAK6</accession>
<dbReference type="SUPFAM" id="SSF46626">
    <property type="entry name" value="Cytochrome c"/>
    <property type="match status" value="1"/>
</dbReference>
<dbReference type="GO" id="GO:0046872">
    <property type="term" value="F:metal ion binding"/>
    <property type="evidence" value="ECO:0007669"/>
    <property type="project" value="UniProtKB-KW"/>
</dbReference>
<dbReference type="SUPFAM" id="SSF48695">
    <property type="entry name" value="Multiheme cytochromes"/>
    <property type="match status" value="1"/>
</dbReference>
<evidence type="ECO:0000313" key="10">
    <source>
        <dbReference type="EMBL" id="SHJ35694.1"/>
    </source>
</evidence>
<gene>
    <name evidence="9" type="ORF">AB2Z07_02985</name>
    <name evidence="10" type="ORF">SAMN05660830_02226</name>
</gene>
<dbReference type="AlphaFoldDB" id="A0A8G2CAK6"/>
<keyword evidence="1 5" id="KW-0349">Heme</keyword>
<feature type="transmembrane region" description="Helical" evidence="7">
    <location>
        <begin position="15"/>
        <end position="41"/>
    </location>
</feature>
<evidence type="ECO:0000256" key="2">
    <source>
        <dbReference type="ARBA" id="ARBA00022723"/>
    </source>
</evidence>
<feature type="transmembrane region" description="Helical" evidence="7">
    <location>
        <begin position="106"/>
        <end position="123"/>
    </location>
</feature>
<dbReference type="EMBL" id="JBFSOO010000002">
    <property type="protein sequence ID" value="MEZ6852500.1"/>
    <property type="molecule type" value="Genomic_DNA"/>
</dbReference>
<dbReference type="PROSITE" id="PS51007">
    <property type="entry name" value="CYTC"/>
    <property type="match status" value="1"/>
</dbReference>
<evidence type="ECO:0000256" key="4">
    <source>
        <dbReference type="ARBA" id="ARBA00023004"/>
    </source>
</evidence>
<evidence type="ECO:0000256" key="5">
    <source>
        <dbReference type="PROSITE-ProRule" id="PRU00433"/>
    </source>
</evidence>
<dbReference type="EMBL" id="FQZR01000005">
    <property type="protein sequence ID" value="SHJ35694.1"/>
    <property type="molecule type" value="Genomic_DNA"/>
</dbReference>
<keyword evidence="2 5" id="KW-0479">Metal-binding</keyword>
<evidence type="ECO:0000256" key="7">
    <source>
        <dbReference type="SAM" id="Phobius"/>
    </source>
</evidence>
<dbReference type="EC" id="1.10.3.-" evidence="9"/>
<comment type="caution">
    <text evidence="10">The sequence shown here is derived from an EMBL/GenBank/DDBJ whole genome shotgun (WGS) entry which is preliminary data.</text>
</comment>